<proteinExistence type="inferred from homology"/>
<comment type="similarity">
    <text evidence="4">Belongs to the AAA ATPase family.</text>
</comment>
<dbReference type="GO" id="GO:0016887">
    <property type="term" value="F:ATP hydrolysis activity"/>
    <property type="evidence" value="ECO:0007669"/>
    <property type="project" value="InterPro"/>
</dbReference>
<evidence type="ECO:0000313" key="7">
    <source>
        <dbReference type="EMBL" id="MBB6060448.1"/>
    </source>
</evidence>
<evidence type="ECO:0000256" key="2">
    <source>
        <dbReference type="ARBA" id="ARBA00022840"/>
    </source>
</evidence>
<keyword evidence="8" id="KW-1185">Reference proteome</keyword>
<reference evidence="7 8" key="1">
    <citation type="submission" date="2020-08" db="EMBL/GenBank/DDBJ databases">
        <title>Genomic Encyclopedia of Type Strains, Phase IV (KMG-IV): sequencing the most valuable type-strain genomes for metagenomic binning, comparative biology and taxonomic classification.</title>
        <authorList>
            <person name="Goeker M."/>
        </authorList>
    </citation>
    <scope>NUCLEOTIDE SEQUENCE [LARGE SCALE GENOMIC DNA]</scope>
    <source>
        <strain evidence="7 8">DSM 26718</strain>
    </source>
</reference>
<dbReference type="PANTHER" id="PTHR23077">
    <property type="entry name" value="AAA-FAMILY ATPASE"/>
    <property type="match status" value="1"/>
</dbReference>
<feature type="domain" description="AAA+ ATPase" evidence="6">
    <location>
        <begin position="220"/>
        <end position="357"/>
    </location>
</feature>
<dbReference type="SMART" id="SM00028">
    <property type="entry name" value="TPR"/>
    <property type="match status" value="3"/>
</dbReference>
<keyword evidence="2 4" id="KW-0067">ATP-binding</keyword>
<dbReference type="SMART" id="SM00382">
    <property type="entry name" value="AAA"/>
    <property type="match status" value="1"/>
</dbReference>
<evidence type="ECO:0000256" key="5">
    <source>
        <dbReference type="SAM" id="MobiDB-lite"/>
    </source>
</evidence>
<gene>
    <name evidence="7" type="ORF">HNQ93_003322</name>
</gene>
<name>A0A7W9T3L3_9BACT</name>
<dbReference type="PROSITE" id="PS00674">
    <property type="entry name" value="AAA"/>
    <property type="match status" value="1"/>
</dbReference>
<sequence>MPATPDPSAIQPLLEALSFSPDNLALRKHVAGLLVQAGRLPEAEDLYRTGLRQAPDDPDLQLGLAETYAGMGKTSAAFVVVEELLAARPEHARAHLLHARLLLATEQVTAAREAYHTALHYNPTLEDAELAGRLRGSASATAQPAHGGAPTPLPGTNPDTSTGSDDDFGSLEQNLFSGLERPKITFADVGGMEAIKEEIRLKIIHPLQFPDLYKAYGKAAGGGLLLYGPPGCGKTHLARATAGEVQASFIHVGINDILDMWLGNSERNLHQIFEQARLQAPCVLFFDEVDALAANRHDLRQSAGRTVINQFLSELDGATRSNDGVLILAATNAPWHLDSAFRRPGRFDRILLVTPPDEPAREAVLEVLLQGKPVAPSVNLRKLAAQTAGFSGADLQAVVDVAVESRLRESMKAGKPLPLEQATFQEAIGKVKPSTREWFATAKNYALYSNEGGVYDDILVYLGIKKPSA</sequence>
<evidence type="ECO:0000313" key="8">
    <source>
        <dbReference type="Proteomes" id="UP000532746"/>
    </source>
</evidence>
<dbReference type="InterPro" id="IPR050168">
    <property type="entry name" value="AAA_ATPase_domain"/>
</dbReference>
<dbReference type="Gene3D" id="1.25.40.10">
    <property type="entry name" value="Tetratricopeptide repeat domain"/>
    <property type="match status" value="1"/>
</dbReference>
<organism evidence="7 8">
    <name type="scientific">Hymenobacter luteus</name>
    <dbReference type="NCBI Taxonomy" id="1411122"/>
    <lineage>
        <taxon>Bacteria</taxon>
        <taxon>Pseudomonadati</taxon>
        <taxon>Bacteroidota</taxon>
        <taxon>Cytophagia</taxon>
        <taxon>Cytophagales</taxon>
        <taxon>Hymenobacteraceae</taxon>
        <taxon>Hymenobacter</taxon>
    </lineage>
</organism>
<dbReference type="Pfam" id="PF00004">
    <property type="entry name" value="AAA"/>
    <property type="match status" value="1"/>
</dbReference>
<dbReference type="SUPFAM" id="SSF48452">
    <property type="entry name" value="TPR-like"/>
    <property type="match status" value="1"/>
</dbReference>
<dbReference type="Proteomes" id="UP000532746">
    <property type="component" value="Unassembled WGS sequence"/>
</dbReference>
<evidence type="ECO:0000256" key="1">
    <source>
        <dbReference type="ARBA" id="ARBA00022741"/>
    </source>
</evidence>
<dbReference type="InterPro" id="IPR003593">
    <property type="entry name" value="AAA+_ATPase"/>
</dbReference>
<dbReference type="EMBL" id="JACHGG010000005">
    <property type="protein sequence ID" value="MBB6060448.1"/>
    <property type="molecule type" value="Genomic_DNA"/>
</dbReference>
<evidence type="ECO:0000256" key="4">
    <source>
        <dbReference type="RuleBase" id="RU003651"/>
    </source>
</evidence>
<accession>A0A7W9T3L3</accession>
<dbReference type="PANTHER" id="PTHR23077:SF171">
    <property type="entry name" value="NUCLEAR VALOSIN-CONTAINING PROTEIN-LIKE"/>
    <property type="match status" value="1"/>
</dbReference>
<evidence type="ECO:0000259" key="6">
    <source>
        <dbReference type="SMART" id="SM00382"/>
    </source>
</evidence>
<dbReference type="InterPro" id="IPR003960">
    <property type="entry name" value="ATPase_AAA_CS"/>
</dbReference>
<keyword evidence="3" id="KW-0175">Coiled coil</keyword>
<dbReference type="GO" id="GO:0005524">
    <property type="term" value="F:ATP binding"/>
    <property type="evidence" value="ECO:0007669"/>
    <property type="project" value="UniProtKB-KW"/>
</dbReference>
<dbReference type="FunFam" id="3.40.50.300:FF:001025">
    <property type="entry name" value="ATPase family, AAA domain-containing 2B"/>
    <property type="match status" value="1"/>
</dbReference>
<dbReference type="InterPro" id="IPR041569">
    <property type="entry name" value="AAA_lid_3"/>
</dbReference>
<dbReference type="Gene3D" id="1.10.8.60">
    <property type="match status" value="1"/>
</dbReference>
<comment type="caution">
    <text evidence="7">The sequence shown here is derived from an EMBL/GenBank/DDBJ whole genome shotgun (WGS) entry which is preliminary data.</text>
</comment>
<dbReference type="InterPro" id="IPR019734">
    <property type="entry name" value="TPR_rpt"/>
</dbReference>
<dbReference type="Pfam" id="PF14559">
    <property type="entry name" value="TPR_19"/>
    <property type="match status" value="1"/>
</dbReference>
<dbReference type="InterPro" id="IPR003959">
    <property type="entry name" value="ATPase_AAA_core"/>
</dbReference>
<dbReference type="Pfam" id="PF17862">
    <property type="entry name" value="AAA_lid_3"/>
    <property type="match status" value="1"/>
</dbReference>
<feature type="region of interest" description="Disordered" evidence="5">
    <location>
        <begin position="136"/>
        <end position="172"/>
    </location>
</feature>
<dbReference type="Gene3D" id="3.40.50.300">
    <property type="entry name" value="P-loop containing nucleotide triphosphate hydrolases"/>
    <property type="match status" value="1"/>
</dbReference>
<dbReference type="AlphaFoldDB" id="A0A7W9T3L3"/>
<evidence type="ECO:0000256" key="3">
    <source>
        <dbReference type="ARBA" id="ARBA00023054"/>
    </source>
</evidence>
<dbReference type="RefSeq" id="WP_183404533.1">
    <property type="nucleotide sequence ID" value="NZ_JACHGG010000005.1"/>
</dbReference>
<dbReference type="InterPro" id="IPR027417">
    <property type="entry name" value="P-loop_NTPase"/>
</dbReference>
<protein>
    <submittedName>
        <fullName evidence="7">AAA+ superfamily predicted ATPase</fullName>
    </submittedName>
</protein>
<keyword evidence="1 4" id="KW-0547">Nucleotide-binding</keyword>
<dbReference type="InterPro" id="IPR011990">
    <property type="entry name" value="TPR-like_helical_dom_sf"/>
</dbReference>
<dbReference type="SUPFAM" id="SSF52540">
    <property type="entry name" value="P-loop containing nucleoside triphosphate hydrolases"/>
    <property type="match status" value="1"/>
</dbReference>